<dbReference type="AlphaFoldDB" id="H2XT47"/>
<dbReference type="Ensembl" id="ENSCINT00000034923.1">
    <property type="protein sequence ID" value="ENSCINP00000032831.1"/>
    <property type="gene ID" value="ENSCING00000018865.1"/>
</dbReference>
<evidence type="ECO:0000313" key="3">
    <source>
        <dbReference type="Proteomes" id="UP000008144"/>
    </source>
</evidence>
<dbReference type="OMA" id="FESNAWE"/>
<dbReference type="InterPro" id="IPR003903">
    <property type="entry name" value="UIM_dom"/>
</dbReference>
<feature type="compositionally biased region" description="Pro residues" evidence="1">
    <location>
        <begin position="239"/>
        <end position="250"/>
    </location>
</feature>
<reference evidence="2" key="3">
    <citation type="submission" date="2025-09" db="UniProtKB">
        <authorList>
            <consortium name="Ensembl"/>
        </authorList>
    </citation>
    <scope>IDENTIFICATION</scope>
</reference>
<dbReference type="SMART" id="SM00726">
    <property type="entry name" value="UIM"/>
    <property type="match status" value="2"/>
</dbReference>
<sequence length="250" mass="27156">MAEKLRDGIGRELRYMEYKFRKKRSDQHKDKKKTKQNQYGKNYPSMEQFSSSNLSPDMAEAVPSNTGEEDLQLQVALAMSKEEASEQNREEQSDKIRLELALKESAQVADATVAKMQSKPAVNGTADPWGQPPQPQSNVGLFGAPASKGFESNAWEAPSVNGNSSLFDAPPQPTAPAANTWGGTSTGILPPPQKSPVRQSMPWGVTAPAPQVTQPSQPPVDPWGSSAPLTTPQANPWDSKPPPPTQPDPW</sequence>
<gene>
    <name evidence="2" type="primary">LOC100178401</name>
</gene>
<evidence type="ECO:0000313" key="2">
    <source>
        <dbReference type="Ensembl" id="ENSCINP00000032831.1"/>
    </source>
</evidence>
<protein>
    <submittedName>
        <fullName evidence="2">Epsin-1</fullName>
    </submittedName>
</protein>
<dbReference type="HOGENOM" id="CLU_1028684_0_0_1"/>
<feature type="region of interest" description="Disordered" evidence="1">
    <location>
        <begin position="112"/>
        <end position="250"/>
    </location>
</feature>
<dbReference type="PROSITE" id="PS50330">
    <property type="entry name" value="UIM"/>
    <property type="match status" value="1"/>
</dbReference>
<keyword evidence="3" id="KW-1185">Reference proteome</keyword>
<proteinExistence type="predicted"/>
<dbReference type="InParanoid" id="H2XT47"/>
<evidence type="ECO:0000256" key="1">
    <source>
        <dbReference type="SAM" id="MobiDB-lite"/>
    </source>
</evidence>
<organism evidence="2 3">
    <name type="scientific">Ciona intestinalis</name>
    <name type="common">Transparent sea squirt</name>
    <name type="synonym">Ascidia intestinalis</name>
    <dbReference type="NCBI Taxonomy" id="7719"/>
    <lineage>
        <taxon>Eukaryota</taxon>
        <taxon>Metazoa</taxon>
        <taxon>Chordata</taxon>
        <taxon>Tunicata</taxon>
        <taxon>Ascidiacea</taxon>
        <taxon>Phlebobranchia</taxon>
        <taxon>Cionidae</taxon>
        <taxon>Ciona</taxon>
    </lineage>
</organism>
<dbReference type="Proteomes" id="UP000008144">
    <property type="component" value="Unassembled WGS sequence"/>
</dbReference>
<name>H2XT47_CIOIN</name>
<reference evidence="3" key="1">
    <citation type="journal article" date="2002" name="Science">
        <title>The draft genome of Ciona intestinalis: insights into chordate and vertebrate origins.</title>
        <authorList>
            <person name="Dehal P."/>
            <person name="Satou Y."/>
            <person name="Campbell R.K."/>
            <person name="Chapman J."/>
            <person name="Degnan B."/>
            <person name="De Tomaso A."/>
            <person name="Davidson B."/>
            <person name="Di Gregorio A."/>
            <person name="Gelpke M."/>
            <person name="Goodstein D.M."/>
            <person name="Harafuji N."/>
            <person name="Hastings K.E."/>
            <person name="Ho I."/>
            <person name="Hotta K."/>
            <person name="Huang W."/>
            <person name="Kawashima T."/>
            <person name="Lemaire P."/>
            <person name="Martinez D."/>
            <person name="Meinertzhagen I.A."/>
            <person name="Necula S."/>
            <person name="Nonaka M."/>
            <person name="Putnam N."/>
            <person name="Rash S."/>
            <person name="Saiga H."/>
            <person name="Satake M."/>
            <person name="Terry A."/>
            <person name="Yamada L."/>
            <person name="Wang H.G."/>
            <person name="Awazu S."/>
            <person name="Azumi K."/>
            <person name="Boore J."/>
            <person name="Branno M."/>
            <person name="Chin-Bow S."/>
            <person name="DeSantis R."/>
            <person name="Doyle S."/>
            <person name="Francino P."/>
            <person name="Keys D.N."/>
            <person name="Haga S."/>
            <person name="Hayashi H."/>
            <person name="Hino K."/>
            <person name="Imai K.S."/>
            <person name="Inaba K."/>
            <person name="Kano S."/>
            <person name="Kobayashi K."/>
            <person name="Kobayashi M."/>
            <person name="Lee B.I."/>
            <person name="Makabe K.W."/>
            <person name="Manohar C."/>
            <person name="Matassi G."/>
            <person name="Medina M."/>
            <person name="Mochizuki Y."/>
            <person name="Mount S."/>
            <person name="Morishita T."/>
            <person name="Miura S."/>
            <person name="Nakayama A."/>
            <person name="Nishizaka S."/>
            <person name="Nomoto H."/>
            <person name="Ohta F."/>
            <person name="Oishi K."/>
            <person name="Rigoutsos I."/>
            <person name="Sano M."/>
            <person name="Sasaki A."/>
            <person name="Sasakura Y."/>
            <person name="Shoguchi E."/>
            <person name="Shin-i T."/>
            <person name="Spagnuolo A."/>
            <person name="Stainier D."/>
            <person name="Suzuki M.M."/>
            <person name="Tassy O."/>
            <person name="Takatori N."/>
            <person name="Tokuoka M."/>
            <person name="Yagi K."/>
            <person name="Yoshizaki F."/>
            <person name="Wada S."/>
            <person name="Zhang C."/>
            <person name="Hyatt P.D."/>
            <person name="Larimer F."/>
            <person name="Detter C."/>
            <person name="Doggett N."/>
            <person name="Glavina T."/>
            <person name="Hawkins T."/>
            <person name="Richardson P."/>
            <person name="Lucas S."/>
            <person name="Kohara Y."/>
            <person name="Levine M."/>
            <person name="Satoh N."/>
            <person name="Rokhsar D.S."/>
        </authorList>
    </citation>
    <scope>NUCLEOTIDE SEQUENCE [LARGE SCALE GENOMIC DNA]</scope>
</reference>
<dbReference type="STRING" id="7719.ENSCINP00000032831"/>
<feature type="compositionally biased region" description="Polar residues" evidence="1">
    <location>
        <begin position="45"/>
        <end position="55"/>
    </location>
</feature>
<reference evidence="2" key="2">
    <citation type="submission" date="2025-08" db="UniProtKB">
        <authorList>
            <consortium name="Ensembl"/>
        </authorList>
    </citation>
    <scope>IDENTIFICATION</scope>
</reference>
<feature type="compositionally biased region" description="Basic residues" evidence="1">
    <location>
        <begin position="20"/>
        <end position="35"/>
    </location>
</feature>
<accession>H2XT47</accession>
<feature type="region of interest" description="Disordered" evidence="1">
    <location>
        <begin position="20"/>
        <end position="70"/>
    </location>
</feature>
<dbReference type="GeneTree" id="ENSGT00730000113250"/>